<accession>A0A229URN0</accession>
<evidence type="ECO:0000256" key="1">
    <source>
        <dbReference type="SAM" id="Phobius"/>
    </source>
</evidence>
<sequence>MSGWLTWLQTVYTFLALVPFVSFFAAWGIVYGMTKDKKKATSVAIGVTTLFLIGSVSVLTKRLLDSEMGFWIVFLLFLIAGGLIGNLQNRVKGKVDPVKIVRALLRLGFVVLSACYVLLLCIGFGKYIMMS</sequence>
<comment type="caution">
    <text evidence="2">The sequence shown here is derived from an EMBL/GenBank/DDBJ whole genome shotgun (WGS) entry which is preliminary data.</text>
</comment>
<keyword evidence="1" id="KW-1133">Transmembrane helix</keyword>
<dbReference type="Pfam" id="PF11877">
    <property type="entry name" value="DUF3397"/>
    <property type="match status" value="1"/>
</dbReference>
<reference evidence="2 3" key="1">
    <citation type="submission" date="2017-07" db="EMBL/GenBank/DDBJ databases">
        <title>Genome sequencing and assembly of Paenibacillus rigui.</title>
        <authorList>
            <person name="Mayilraj S."/>
        </authorList>
    </citation>
    <scope>NUCLEOTIDE SEQUENCE [LARGE SCALE GENOMIC DNA]</scope>
    <source>
        <strain evidence="2 3">JCM 16352</strain>
    </source>
</reference>
<name>A0A229URN0_9BACL</name>
<dbReference type="AlphaFoldDB" id="A0A229URN0"/>
<gene>
    <name evidence="2" type="ORF">CF651_12685</name>
</gene>
<protein>
    <recommendedName>
        <fullName evidence="4">DUF3397 domain-containing protein</fullName>
    </recommendedName>
</protein>
<proteinExistence type="predicted"/>
<evidence type="ECO:0008006" key="4">
    <source>
        <dbReference type="Google" id="ProtNLM"/>
    </source>
</evidence>
<organism evidence="2 3">
    <name type="scientific">Paenibacillus rigui</name>
    <dbReference type="NCBI Taxonomy" id="554312"/>
    <lineage>
        <taxon>Bacteria</taxon>
        <taxon>Bacillati</taxon>
        <taxon>Bacillota</taxon>
        <taxon>Bacilli</taxon>
        <taxon>Bacillales</taxon>
        <taxon>Paenibacillaceae</taxon>
        <taxon>Paenibacillus</taxon>
    </lineage>
</organism>
<keyword evidence="3" id="KW-1185">Reference proteome</keyword>
<feature type="transmembrane region" description="Helical" evidence="1">
    <location>
        <begin position="70"/>
        <end position="87"/>
    </location>
</feature>
<keyword evidence="1" id="KW-0812">Transmembrane</keyword>
<dbReference type="OrthoDB" id="2661791at2"/>
<evidence type="ECO:0000313" key="3">
    <source>
        <dbReference type="Proteomes" id="UP000215509"/>
    </source>
</evidence>
<dbReference type="RefSeq" id="WP_094015218.1">
    <property type="nucleotide sequence ID" value="NZ_NMQW01000017.1"/>
</dbReference>
<feature type="transmembrane region" description="Helical" evidence="1">
    <location>
        <begin position="12"/>
        <end position="31"/>
    </location>
</feature>
<dbReference type="InterPro" id="IPR024515">
    <property type="entry name" value="DUF3397"/>
</dbReference>
<dbReference type="EMBL" id="NMQW01000017">
    <property type="protein sequence ID" value="OXM86068.1"/>
    <property type="molecule type" value="Genomic_DNA"/>
</dbReference>
<evidence type="ECO:0000313" key="2">
    <source>
        <dbReference type="EMBL" id="OXM86068.1"/>
    </source>
</evidence>
<keyword evidence="1" id="KW-0472">Membrane</keyword>
<feature type="transmembrane region" description="Helical" evidence="1">
    <location>
        <begin position="107"/>
        <end position="129"/>
    </location>
</feature>
<dbReference type="Proteomes" id="UP000215509">
    <property type="component" value="Unassembled WGS sequence"/>
</dbReference>
<feature type="transmembrane region" description="Helical" evidence="1">
    <location>
        <begin position="43"/>
        <end position="64"/>
    </location>
</feature>